<dbReference type="Pfam" id="PF05699">
    <property type="entry name" value="Dimer_Tnp_hAT"/>
    <property type="match status" value="1"/>
</dbReference>
<reference evidence="3" key="1">
    <citation type="submission" date="2016-11" db="UniProtKB">
        <authorList>
            <consortium name="WormBaseParasite"/>
        </authorList>
    </citation>
    <scope>IDENTIFICATION</scope>
</reference>
<dbReference type="GO" id="GO:0046983">
    <property type="term" value="F:protein dimerization activity"/>
    <property type="evidence" value="ECO:0007669"/>
    <property type="project" value="InterPro"/>
</dbReference>
<evidence type="ECO:0000259" key="1">
    <source>
        <dbReference type="Pfam" id="PF05699"/>
    </source>
</evidence>
<dbReference type="InterPro" id="IPR008906">
    <property type="entry name" value="HATC_C_dom"/>
</dbReference>
<evidence type="ECO:0000313" key="2">
    <source>
        <dbReference type="Proteomes" id="UP000095281"/>
    </source>
</evidence>
<evidence type="ECO:0000313" key="3">
    <source>
        <dbReference type="WBParaSite" id="MhA1_Contig1616.frz3.gene7"/>
    </source>
</evidence>
<protein>
    <submittedName>
        <fullName evidence="3">Autophagy-related protein 101</fullName>
    </submittedName>
</protein>
<sequence length="95" mass="11451">MSDTLLDESHYRRFLPEDTAIRWNSTLKMIERMVEQEELILKISLNLVGEECKGIEFELREYKGSERTQMHVDPLQWWHVNEKKFPVCYSVFCLI</sequence>
<proteinExistence type="predicted"/>
<dbReference type="WBParaSite" id="MhA1_Contig1616.frz3.gene7">
    <property type="protein sequence ID" value="MhA1_Contig1616.frz3.gene7"/>
    <property type="gene ID" value="MhA1_Contig1616.frz3.gene7"/>
</dbReference>
<accession>A0A1I8B8E6</accession>
<feature type="domain" description="HAT C-terminal dimerisation" evidence="1">
    <location>
        <begin position="58"/>
        <end position="94"/>
    </location>
</feature>
<keyword evidence="2" id="KW-1185">Reference proteome</keyword>
<organism evidence="2 3">
    <name type="scientific">Meloidogyne hapla</name>
    <name type="common">Root-knot nematode worm</name>
    <dbReference type="NCBI Taxonomy" id="6305"/>
    <lineage>
        <taxon>Eukaryota</taxon>
        <taxon>Metazoa</taxon>
        <taxon>Ecdysozoa</taxon>
        <taxon>Nematoda</taxon>
        <taxon>Chromadorea</taxon>
        <taxon>Rhabditida</taxon>
        <taxon>Tylenchina</taxon>
        <taxon>Tylenchomorpha</taxon>
        <taxon>Tylenchoidea</taxon>
        <taxon>Meloidogynidae</taxon>
        <taxon>Meloidogyninae</taxon>
        <taxon>Meloidogyne</taxon>
    </lineage>
</organism>
<dbReference type="AlphaFoldDB" id="A0A1I8B8E6"/>
<dbReference type="Proteomes" id="UP000095281">
    <property type="component" value="Unplaced"/>
</dbReference>
<name>A0A1I8B8E6_MELHA</name>